<evidence type="ECO:0000313" key="2">
    <source>
        <dbReference type="Proteomes" id="UP000326396"/>
    </source>
</evidence>
<keyword evidence="2" id="KW-1185">Reference proteome</keyword>
<organism evidence="1 2">
    <name type="scientific">Mikania micrantha</name>
    <name type="common">bitter vine</name>
    <dbReference type="NCBI Taxonomy" id="192012"/>
    <lineage>
        <taxon>Eukaryota</taxon>
        <taxon>Viridiplantae</taxon>
        <taxon>Streptophyta</taxon>
        <taxon>Embryophyta</taxon>
        <taxon>Tracheophyta</taxon>
        <taxon>Spermatophyta</taxon>
        <taxon>Magnoliopsida</taxon>
        <taxon>eudicotyledons</taxon>
        <taxon>Gunneridae</taxon>
        <taxon>Pentapetalae</taxon>
        <taxon>asterids</taxon>
        <taxon>campanulids</taxon>
        <taxon>Asterales</taxon>
        <taxon>Asteraceae</taxon>
        <taxon>Asteroideae</taxon>
        <taxon>Heliantheae alliance</taxon>
        <taxon>Eupatorieae</taxon>
        <taxon>Mikania</taxon>
    </lineage>
</organism>
<name>A0A5N6PSG1_9ASTR</name>
<sequence>MCRPSVGMIQLGETLPEKRRRESDEIFNSDVAGNDEKMFGDSLNVAGAAGGGDLVKKMFVKLSFDVVPFFFSNGL</sequence>
<comment type="caution">
    <text evidence="1">The sequence shown here is derived from an EMBL/GenBank/DDBJ whole genome shotgun (WGS) entry which is preliminary data.</text>
</comment>
<dbReference type="Proteomes" id="UP000326396">
    <property type="component" value="Linkage Group LG11"/>
</dbReference>
<reference evidence="1 2" key="1">
    <citation type="submission" date="2019-05" db="EMBL/GenBank/DDBJ databases">
        <title>Mikania micrantha, genome provides insights into the molecular mechanism of rapid growth.</title>
        <authorList>
            <person name="Liu B."/>
        </authorList>
    </citation>
    <scope>NUCLEOTIDE SEQUENCE [LARGE SCALE GENOMIC DNA]</scope>
    <source>
        <strain evidence="1">NLD-2019</strain>
        <tissue evidence="1">Leaf</tissue>
    </source>
</reference>
<protein>
    <submittedName>
        <fullName evidence="1">Uncharacterized protein</fullName>
    </submittedName>
</protein>
<dbReference type="EMBL" id="SZYD01000003">
    <property type="protein sequence ID" value="KAD6796135.1"/>
    <property type="molecule type" value="Genomic_DNA"/>
</dbReference>
<gene>
    <name evidence="1" type="ORF">E3N88_07031</name>
</gene>
<proteinExistence type="predicted"/>
<evidence type="ECO:0000313" key="1">
    <source>
        <dbReference type="EMBL" id="KAD6796135.1"/>
    </source>
</evidence>
<accession>A0A5N6PSG1</accession>
<dbReference type="AlphaFoldDB" id="A0A5N6PSG1"/>